<dbReference type="GO" id="GO:0016020">
    <property type="term" value="C:membrane"/>
    <property type="evidence" value="ECO:0007669"/>
    <property type="project" value="UniProtKB-SubCell"/>
</dbReference>
<dbReference type="RefSeq" id="WP_171471716.1">
    <property type="nucleotide sequence ID" value="NZ_CP053452.2"/>
</dbReference>
<feature type="transmembrane region" description="Helical" evidence="6">
    <location>
        <begin position="45"/>
        <end position="66"/>
    </location>
</feature>
<evidence type="ECO:0000256" key="4">
    <source>
        <dbReference type="ARBA" id="ARBA00023136"/>
    </source>
</evidence>
<evidence type="ECO:0000256" key="5">
    <source>
        <dbReference type="SAM" id="MobiDB-lite"/>
    </source>
</evidence>
<accession>A0A6M5YS11</accession>
<dbReference type="GO" id="GO:0016491">
    <property type="term" value="F:oxidoreductase activity"/>
    <property type="evidence" value="ECO:0007669"/>
    <property type="project" value="InterPro"/>
</dbReference>
<evidence type="ECO:0000256" key="6">
    <source>
        <dbReference type="SAM" id="Phobius"/>
    </source>
</evidence>
<feature type="region of interest" description="Disordered" evidence="5">
    <location>
        <begin position="255"/>
        <end position="303"/>
    </location>
</feature>
<dbReference type="GO" id="GO:0005506">
    <property type="term" value="F:iron ion binding"/>
    <property type="evidence" value="ECO:0007669"/>
    <property type="project" value="InterPro"/>
</dbReference>
<keyword evidence="4 6" id="KW-0472">Membrane</keyword>
<protein>
    <submittedName>
        <fullName evidence="8">Fatty acid hydroxylase family (Carotene hydroxylase/sterol desaturase)</fullName>
    </submittedName>
</protein>
<keyword evidence="2 6" id="KW-0812">Transmembrane</keyword>
<dbReference type="InterPro" id="IPR050307">
    <property type="entry name" value="Sterol_Desaturase_Related"/>
</dbReference>
<dbReference type="AlphaFoldDB" id="A0A6M5YS11"/>
<dbReference type="Pfam" id="PF04116">
    <property type="entry name" value="FA_hydroxylase"/>
    <property type="match status" value="1"/>
</dbReference>
<evidence type="ECO:0000313" key="8">
    <source>
        <dbReference type="EMBL" id="QJW96063.1"/>
    </source>
</evidence>
<sequence>MDITALLLGTGLSLLFLVAVFRPLELAFPAKPGQRFFRPAWALDLSFLLGQYLLWNGLVFWCLWHSRDALGALVPPEFRSAVAAQPFWLRIVEVVLLSDFCVYWGHRLQHRSSFLWRFHSVHHTAEHLDWLAAHREHPLDTVYTLTLINLPAFVLGFPLETLAGFIAFRGIWAIYIHSNVRLPLGPLRSILGAPELHHWHHSRDRDAGNYGNVCPLMDRIFGTHVCPDHEPESFGINQPSPTTWIGHMVQPLLPRRRKSGGEGAAGAKGEGELECVGEVSHTGGTDDPTDNRGRADACEVGQR</sequence>
<dbReference type="EMBL" id="CP053452">
    <property type="protein sequence ID" value="QJW96063.1"/>
    <property type="molecule type" value="Genomic_DNA"/>
</dbReference>
<evidence type="ECO:0000313" key="9">
    <source>
        <dbReference type="Proteomes" id="UP000503447"/>
    </source>
</evidence>
<name>A0A6M5YS11_9BACT</name>
<feature type="compositionally biased region" description="Basic and acidic residues" evidence="5">
    <location>
        <begin position="289"/>
        <end position="303"/>
    </location>
</feature>
<reference evidence="9" key="1">
    <citation type="submission" date="2020-05" db="EMBL/GenBank/DDBJ databases">
        <title>Frigoriglobus tundricola gen. nov., sp. nov., a psychrotolerant cellulolytic planctomycete of the family Gemmataceae with two divergent copies of 16S rRNA gene.</title>
        <authorList>
            <person name="Kulichevskaya I.S."/>
            <person name="Ivanova A.A."/>
            <person name="Naumoff D.G."/>
            <person name="Beletsky A.V."/>
            <person name="Rijpstra W.I.C."/>
            <person name="Sinninghe Damste J.S."/>
            <person name="Mardanov A.V."/>
            <person name="Ravin N.V."/>
            <person name="Dedysh S.N."/>
        </authorList>
    </citation>
    <scope>NUCLEOTIDE SEQUENCE [LARGE SCALE GENOMIC DNA]</scope>
    <source>
        <strain evidence="9">PL17</strain>
    </source>
</reference>
<evidence type="ECO:0000259" key="7">
    <source>
        <dbReference type="Pfam" id="PF04116"/>
    </source>
</evidence>
<dbReference type="Proteomes" id="UP000503447">
    <property type="component" value="Chromosome"/>
</dbReference>
<gene>
    <name evidence="8" type="ORF">FTUN_3617</name>
</gene>
<evidence type="ECO:0000256" key="1">
    <source>
        <dbReference type="ARBA" id="ARBA00004370"/>
    </source>
</evidence>
<dbReference type="KEGG" id="ftj:FTUN_3617"/>
<dbReference type="GO" id="GO:0008610">
    <property type="term" value="P:lipid biosynthetic process"/>
    <property type="evidence" value="ECO:0007669"/>
    <property type="project" value="InterPro"/>
</dbReference>
<keyword evidence="3 6" id="KW-1133">Transmembrane helix</keyword>
<organism evidence="8 9">
    <name type="scientific">Frigoriglobus tundricola</name>
    <dbReference type="NCBI Taxonomy" id="2774151"/>
    <lineage>
        <taxon>Bacteria</taxon>
        <taxon>Pseudomonadati</taxon>
        <taxon>Planctomycetota</taxon>
        <taxon>Planctomycetia</taxon>
        <taxon>Gemmatales</taxon>
        <taxon>Gemmataceae</taxon>
        <taxon>Frigoriglobus</taxon>
    </lineage>
</organism>
<evidence type="ECO:0000256" key="3">
    <source>
        <dbReference type="ARBA" id="ARBA00022989"/>
    </source>
</evidence>
<dbReference type="InterPro" id="IPR006694">
    <property type="entry name" value="Fatty_acid_hydroxylase"/>
</dbReference>
<feature type="domain" description="Fatty acid hydroxylase" evidence="7">
    <location>
        <begin position="94"/>
        <end position="223"/>
    </location>
</feature>
<proteinExistence type="predicted"/>
<dbReference type="PANTHER" id="PTHR11863">
    <property type="entry name" value="STEROL DESATURASE"/>
    <property type="match status" value="1"/>
</dbReference>
<evidence type="ECO:0000256" key="2">
    <source>
        <dbReference type="ARBA" id="ARBA00022692"/>
    </source>
</evidence>
<keyword evidence="9" id="KW-1185">Reference proteome</keyword>
<comment type="subcellular location">
    <subcellularLocation>
        <location evidence="1">Membrane</location>
    </subcellularLocation>
</comment>
<feature type="transmembrane region" description="Helical" evidence="6">
    <location>
        <begin position="152"/>
        <end position="175"/>
    </location>
</feature>